<evidence type="ECO:0000259" key="11">
    <source>
        <dbReference type="Pfam" id="PF07885"/>
    </source>
</evidence>
<keyword evidence="13" id="KW-1185">Reference proteome</keyword>
<dbReference type="AlphaFoldDB" id="A0A1L9SAQ4"/>
<evidence type="ECO:0000256" key="5">
    <source>
        <dbReference type="ARBA" id="ARBA00023065"/>
    </source>
</evidence>
<evidence type="ECO:0000256" key="1">
    <source>
        <dbReference type="ARBA" id="ARBA00004141"/>
    </source>
</evidence>
<reference evidence="13" key="1">
    <citation type="journal article" date="2017" name="Genome Biol.">
        <title>Comparative genomics reveals high biological diversity and specific adaptations in the industrially and medically important fungal genus Aspergillus.</title>
        <authorList>
            <person name="de Vries R.P."/>
            <person name="Riley R."/>
            <person name="Wiebenga A."/>
            <person name="Aguilar-Osorio G."/>
            <person name="Amillis S."/>
            <person name="Uchima C.A."/>
            <person name="Anderluh G."/>
            <person name="Asadollahi M."/>
            <person name="Askin M."/>
            <person name="Barry K."/>
            <person name="Battaglia E."/>
            <person name="Bayram O."/>
            <person name="Benocci T."/>
            <person name="Braus-Stromeyer S.A."/>
            <person name="Caldana C."/>
            <person name="Canovas D."/>
            <person name="Cerqueira G.C."/>
            <person name="Chen F."/>
            <person name="Chen W."/>
            <person name="Choi C."/>
            <person name="Clum A."/>
            <person name="Dos Santos R.A."/>
            <person name="Damasio A.R."/>
            <person name="Diallinas G."/>
            <person name="Emri T."/>
            <person name="Fekete E."/>
            <person name="Flipphi M."/>
            <person name="Freyberg S."/>
            <person name="Gallo A."/>
            <person name="Gournas C."/>
            <person name="Habgood R."/>
            <person name="Hainaut M."/>
            <person name="Harispe M.L."/>
            <person name="Henrissat B."/>
            <person name="Hilden K.S."/>
            <person name="Hope R."/>
            <person name="Hossain A."/>
            <person name="Karabika E."/>
            <person name="Karaffa L."/>
            <person name="Karanyi Z."/>
            <person name="Krasevec N."/>
            <person name="Kuo A."/>
            <person name="Kusch H."/>
            <person name="LaButti K."/>
            <person name="Lagendijk E.L."/>
            <person name="Lapidus A."/>
            <person name="Levasseur A."/>
            <person name="Lindquist E."/>
            <person name="Lipzen A."/>
            <person name="Logrieco A.F."/>
            <person name="MacCabe A."/>
            <person name="Maekelae M.R."/>
            <person name="Malavazi I."/>
            <person name="Melin P."/>
            <person name="Meyer V."/>
            <person name="Mielnichuk N."/>
            <person name="Miskei M."/>
            <person name="Molnar A.P."/>
            <person name="Mule G."/>
            <person name="Ngan C.Y."/>
            <person name="Orejas M."/>
            <person name="Orosz E."/>
            <person name="Ouedraogo J.P."/>
            <person name="Overkamp K.M."/>
            <person name="Park H.-S."/>
            <person name="Perrone G."/>
            <person name="Piumi F."/>
            <person name="Punt P.J."/>
            <person name="Ram A.F."/>
            <person name="Ramon A."/>
            <person name="Rauscher S."/>
            <person name="Record E."/>
            <person name="Riano-Pachon D.M."/>
            <person name="Robert V."/>
            <person name="Roehrig J."/>
            <person name="Ruller R."/>
            <person name="Salamov A."/>
            <person name="Salih N.S."/>
            <person name="Samson R.A."/>
            <person name="Sandor E."/>
            <person name="Sanguinetti M."/>
            <person name="Schuetze T."/>
            <person name="Sepcic K."/>
            <person name="Shelest E."/>
            <person name="Sherlock G."/>
            <person name="Sophianopoulou V."/>
            <person name="Squina F.M."/>
            <person name="Sun H."/>
            <person name="Susca A."/>
            <person name="Todd R.B."/>
            <person name="Tsang A."/>
            <person name="Unkles S.E."/>
            <person name="van de Wiele N."/>
            <person name="van Rossen-Uffink D."/>
            <person name="Oliveira J.V."/>
            <person name="Vesth T.C."/>
            <person name="Visser J."/>
            <person name="Yu J.-H."/>
            <person name="Zhou M."/>
            <person name="Andersen M.R."/>
            <person name="Archer D.B."/>
            <person name="Baker S.E."/>
            <person name="Benoit I."/>
            <person name="Brakhage A.A."/>
            <person name="Braus G.H."/>
            <person name="Fischer R."/>
            <person name="Frisvad J.C."/>
            <person name="Goldman G.H."/>
            <person name="Houbraken J."/>
            <person name="Oakley B."/>
            <person name="Pocsi I."/>
            <person name="Scazzocchio C."/>
            <person name="Seiboth B."/>
            <person name="vanKuyk P.A."/>
            <person name="Wortman J."/>
            <person name="Dyer P.S."/>
            <person name="Grigoriev I.V."/>
        </authorList>
    </citation>
    <scope>NUCLEOTIDE SEQUENCE [LARGE SCALE GENOMIC DNA]</scope>
    <source>
        <strain evidence="13">CBS 506.65</strain>
    </source>
</reference>
<dbReference type="Pfam" id="PF07885">
    <property type="entry name" value="Ion_trans_2"/>
    <property type="match status" value="2"/>
</dbReference>
<feature type="region of interest" description="Disordered" evidence="9">
    <location>
        <begin position="449"/>
        <end position="510"/>
    </location>
</feature>
<evidence type="ECO:0000256" key="3">
    <source>
        <dbReference type="ARBA" id="ARBA00022692"/>
    </source>
</evidence>
<evidence type="ECO:0000256" key="10">
    <source>
        <dbReference type="SAM" id="Phobius"/>
    </source>
</evidence>
<dbReference type="OrthoDB" id="297496at2759"/>
<dbReference type="Proteomes" id="UP000184188">
    <property type="component" value="Unassembled WGS sequence"/>
</dbReference>
<feature type="transmembrane region" description="Helical" evidence="10">
    <location>
        <begin position="356"/>
        <end position="377"/>
    </location>
</feature>
<accession>A0A1L9SAQ4</accession>
<dbReference type="GO" id="GO:0022841">
    <property type="term" value="F:potassium ion leak channel activity"/>
    <property type="evidence" value="ECO:0007669"/>
    <property type="project" value="TreeGrafter"/>
</dbReference>
<dbReference type="PANTHER" id="PTHR11003:SF301">
    <property type="entry name" value="POTASSIUM CHANNEL PROTEIN"/>
    <property type="match status" value="1"/>
</dbReference>
<feature type="domain" description="Potassium channel" evidence="11">
    <location>
        <begin position="176"/>
        <end position="249"/>
    </location>
</feature>
<dbReference type="GO" id="GO:0015271">
    <property type="term" value="F:outward rectifier potassium channel activity"/>
    <property type="evidence" value="ECO:0007669"/>
    <property type="project" value="TreeGrafter"/>
</dbReference>
<evidence type="ECO:0000313" key="13">
    <source>
        <dbReference type="Proteomes" id="UP000184188"/>
    </source>
</evidence>
<keyword evidence="6 10" id="KW-0472">Membrane</keyword>
<name>A0A1L9SAQ4_9EURO</name>
<proteinExistence type="inferred from homology"/>
<dbReference type="InterPro" id="IPR003280">
    <property type="entry name" value="2pore_dom_K_chnl"/>
</dbReference>
<keyword evidence="4 10" id="KW-1133">Transmembrane helix</keyword>
<dbReference type="GeneID" id="34616252"/>
<sequence>MSLYLTPARWWLASTAFPLIAGTLGPMATAFSICSLSQDWRYETTGKTLRDIPDPEWVLVINGLSVVFAIIANFVLLMEMARRIPFAVAQPIIIIGWYISSILLLCLLAVFAHLMNQPQNAGYSLTQSYYYGALAAGLYAFISSLLLVTFYGAYRGHYSREYKLTTSQRTLMLQTICFLVYLLGGSAVYSRVEGWKFLDALYWSDFTLLTIGIGNIVPTTHLGRSLLFPYAVGGILILSLIIGSIRSLMLEKGKQKMTGRMTEKTRRFLIKKAAAKHSRFHAVVPRLTDDEDDGGQSVRERRKQEFLVMRQVRQLVTLERKWIALLLSLVTWMTMWLIGAAAFWRSEHELQHWTYFQAMYFAYTSLFTIGFGDFYPISNWGKPFFIFWSLLAVPTVTILLSNIGDTLIRSVRDVTIYLGELTILPGDKPVLERIRDLFHAGWRQQVLNETAESEAEAERQESSIPPALRQRERQQAGESEEAGEAASSYPYSESENSMEAEEHRREEVARGRGDVRAENIHHYHYLLFRELRKMIRYASSSLPREFDYPEWEYYLKLIGANESGFISRPEEEEKSKLRPESGPGRDKDQWSWTSARSPLIAEKSEAQWLMEAIAEVLERELKRASREYHIQETKDNKQASE</sequence>
<keyword evidence="2 8" id="KW-0813">Transport</keyword>
<evidence type="ECO:0000256" key="4">
    <source>
        <dbReference type="ARBA" id="ARBA00022989"/>
    </source>
</evidence>
<dbReference type="InterPro" id="IPR013099">
    <property type="entry name" value="K_chnl_dom"/>
</dbReference>
<dbReference type="GO" id="GO:0005886">
    <property type="term" value="C:plasma membrane"/>
    <property type="evidence" value="ECO:0007669"/>
    <property type="project" value="TreeGrafter"/>
</dbReference>
<feature type="transmembrane region" description="Helical" evidence="10">
    <location>
        <begin position="56"/>
        <end position="76"/>
    </location>
</feature>
<evidence type="ECO:0000256" key="2">
    <source>
        <dbReference type="ARBA" id="ARBA00022448"/>
    </source>
</evidence>
<dbReference type="RefSeq" id="XP_022578773.1">
    <property type="nucleotide sequence ID" value="XM_022729788.1"/>
</dbReference>
<feature type="transmembrane region" description="Helical" evidence="10">
    <location>
        <begin position="129"/>
        <end position="151"/>
    </location>
</feature>
<feature type="transmembrane region" description="Helical" evidence="10">
    <location>
        <begin position="384"/>
        <end position="403"/>
    </location>
</feature>
<keyword evidence="7 8" id="KW-0407">Ion channel</keyword>
<dbReference type="FunFam" id="1.10.287.70:FF:000170">
    <property type="entry name" value="Outward-rectifier potassium channel TOK1"/>
    <property type="match status" value="1"/>
</dbReference>
<evidence type="ECO:0000256" key="6">
    <source>
        <dbReference type="ARBA" id="ARBA00023136"/>
    </source>
</evidence>
<gene>
    <name evidence="12" type="ORF">ASPZODRAFT_71853</name>
</gene>
<evidence type="ECO:0000256" key="7">
    <source>
        <dbReference type="ARBA" id="ARBA00023303"/>
    </source>
</evidence>
<feature type="transmembrane region" description="Helical" evidence="10">
    <location>
        <begin position="227"/>
        <end position="248"/>
    </location>
</feature>
<evidence type="ECO:0000256" key="9">
    <source>
        <dbReference type="SAM" id="MobiDB-lite"/>
    </source>
</evidence>
<feature type="transmembrane region" description="Helical" evidence="10">
    <location>
        <begin position="322"/>
        <end position="344"/>
    </location>
</feature>
<dbReference type="GO" id="GO:0030322">
    <property type="term" value="P:stabilization of membrane potential"/>
    <property type="evidence" value="ECO:0007669"/>
    <property type="project" value="TreeGrafter"/>
</dbReference>
<dbReference type="PRINTS" id="PR01333">
    <property type="entry name" value="2POREKCHANEL"/>
</dbReference>
<feature type="transmembrane region" description="Helical" evidence="10">
    <location>
        <begin position="171"/>
        <end position="189"/>
    </location>
</feature>
<dbReference type="Gene3D" id="1.10.287.70">
    <property type="match status" value="2"/>
</dbReference>
<evidence type="ECO:0000313" key="12">
    <source>
        <dbReference type="EMBL" id="OJJ44263.1"/>
    </source>
</evidence>
<comment type="subcellular location">
    <subcellularLocation>
        <location evidence="1">Membrane</location>
        <topology evidence="1">Multi-pass membrane protein</topology>
    </subcellularLocation>
</comment>
<feature type="compositionally biased region" description="Basic and acidic residues" evidence="9">
    <location>
        <begin position="568"/>
        <end position="589"/>
    </location>
</feature>
<dbReference type="STRING" id="1073090.A0A1L9SAQ4"/>
<dbReference type="SUPFAM" id="SSF81324">
    <property type="entry name" value="Voltage-gated potassium channels"/>
    <property type="match status" value="2"/>
</dbReference>
<comment type="similarity">
    <text evidence="8">Belongs to the two pore domain potassium channel (TC 1.A.1.8) family.</text>
</comment>
<feature type="compositionally biased region" description="Low complexity" evidence="9">
    <location>
        <begin position="484"/>
        <end position="497"/>
    </location>
</feature>
<keyword evidence="3 8" id="KW-0812">Transmembrane</keyword>
<protein>
    <recommendedName>
        <fullName evidence="11">Potassium channel domain-containing protein</fullName>
    </recommendedName>
</protein>
<dbReference type="EMBL" id="KV878348">
    <property type="protein sequence ID" value="OJJ44263.1"/>
    <property type="molecule type" value="Genomic_DNA"/>
</dbReference>
<feature type="domain" description="Potassium channel" evidence="11">
    <location>
        <begin position="332"/>
        <end position="408"/>
    </location>
</feature>
<feature type="region of interest" description="Disordered" evidence="9">
    <location>
        <begin position="567"/>
        <end position="592"/>
    </location>
</feature>
<keyword evidence="5 8" id="KW-0406">Ion transport</keyword>
<dbReference type="VEuPathDB" id="FungiDB:ASPZODRAFT_71853"/>
<dbReference type="PANTHER" id="PTHR11003">
    <property type="entry name" value="POTASSIUM CHANNEL, SUBFAMILY K"/>
    <property type="match status" value="1"/>
</dbReference>
<evidence type="ECO:0000256" key="8">
    <source>
        <dbReference type="RuleBase" id="RU003857"/>
    </source>
</evidence>
<organism evidence="12 13">
    <name type="scientific">Penicilliopsis zonata CBS 506.65</name>
    <dbReference type="NCBI Taxonomy" id="1073090"/>
    <lineage>
        <taxon>Eukaryota</taxon>
        <taxon>Fungi</taxon>
        <taxon>Dikarya</taxon>
        <taxon>Ascomycota</taxon>
        <taxon>Pezizomycotina</taxon>
        <taxon>Eurotiomycetes</taxon>
        <taxon>Eurotiomycetidae</taxon>
        <taxon>Eurotiales</taxon>
        <taxon>Aspergillaceae</taxon>
        <taxon>Penicilliopsis</taxon>
    </lineage>
</organism>
<feature type="transmembrane region" description="Helical" evidence="10">
    <location>
        <begin position="88"/>
        <end position="114"/>
    </location>
</feature>
<feature type="compositionally biased region" description="Basic and acidic residues" evidence="9">
    <location>
        <begin position="500"/>
        <end position="510"/>
    </location>
</feature>